<organism evidence="2 3">
    <name type="scientific">Calocera cornea HHB12733</name>
    <dbReference type="NCBI Taxonomy" id="1353952"/>
    <lineage>
        <taxon>Eukaryota</taxon>
        <taxon>Fungi</taxon>
        <taxon>Dikarya</taxon>
        <taxon>Basidiomycota</taxon>
        <taxon>Agaricomycotina</taxon>
        <taxon>Dacrymycetes</taxon>
        <taxon>Dacrymycetales</taxon>
        <taxon>Dacrymycetaceae</taxon>
        <taxon>Calocera</taxon>
    </lineage>
</organism>
<dbReference type="AlphaFoldDB" id="A0A165DAD4"/>
<dbReference type="EMBL" id="KV424068">
    <property type="protein sequence ID" value="KZT52391.1"/>
    <property type="molecule type" value="Genomic_DNA"/>
</dbReference>
<evidence type="ECO:0000256" key="1">
    <source>
        <dbReference type="SAM" id="SignalP"/>
    </source>
</evidence>
<feature type="chain" id="PRO_5007856465" evidence="1">
    <location>
        <begin position="22"/>
        <end position="115"/>
    </location>
</feature>
<reference evidence="2 3" key="1">
    <citation type="journal article" date="2016" name="Mol. Biol. Evol.">
        <title>Comparative Genomics of Early-Diverging Mushroom-Forming Fungi Provides Insights into the Origins of Lignocellulose Decay Capabilities.</title>
        <authorList>
            <person name="Nagy L.G."/>
            <person name="Riley R."/>
            <person name="Tritt A."/>
            <person name="Adam C."/>
            <person name="Daum C."/>
            <person name="Floudas D."/>
            <person name="Sun H."/>
            <person name="Yadav J.S."/>
            <person name="Pangilinan J."/>
            <person name="Larsson K.H."/>
            <person name="Matsuura K."/>
            <person name="Barry K."/>
            <person name="Labutti K."/>
            <person name="Kuo R."/>
            <person name="Ohm R.A."/>
            <person name="Bhattacharya S.S."/>
            <person name="Shirouzu T."/>
            <person name="Yoshinaga Y."/>
            <person name="Martin F.M."/>
            <person name="Grigoriev I.V."/>
            <person name="Hibbett D.S."/>
        </authorList>
    </citation>
    <scope>NUCLEOTIDE SEQUENCE [LARGE SCALE GENOMIC DNA]</scope>
    <source>
        <strain evidence="2 3">HHB12733</strain>
    </source>
</reference>
<accession>A0A165DAD4</accession>
<dbReference type="InParanoid" id="A0A165DAD4"/>
<dbReference type="Proteomes" id="UP000076842">
    <property type="component" value="Unassembled WGS sequence"/>
</dbReference>
<evidence type="ECO:0000313" key="2">
    <source>
        <dbReference type="EMBL" id="KZT52391.1"/>
    </source>
</evidence>
<name>A0A165DAD4_9BASI</name>
<evidence type="ECO:0000313" key="3">
    <source>
        <dbReference type="Proteomes" id="UP000076842"/>
    </source>
</evidence>
<keyword evidence="3" id="KW-1185">Reference proteome</keyword>
<protein>
    <submittedName>
        <fullName evidence="2">Uncharacterized protein</fullName>
    </submittedName>
</protein>
<gene>
    <name evidence="2" type="ORF">CALCODRAFT_91983</name>
</gene>
<feature type="signal peptide" evidence="1">
    <location>
        <begin position="1"/>
        <end position="21"/>
    </location>
</feature>
<sequence length="115" mass="12451">MKFLHIASTGSFLRLLGSVSAQYLWIDAYTGQGCLDANYVQTVGGEGTGDHVGTFNQPVSSVKISSTSYQCDLIVWDDANESVNMGEWFTDFPGAGECGSVYGGETYLSYDIYCN</sequence>
<keyword evidence="1" id="KW-0732">Signal</keyword>
<proteinExistence type="predicted"/>